<dbReference type="GO" id="GO:0008168">
    <property type="term" value="F:methyltransferase activity"/>
    <property type="evidence" value="ECO:0007669"/>
    <property type="project" value="UniProtKB-KW"/>
</dbReference>
<dbReference type="InterPro" id="IPR052190">
    <property type="entry name" value="Euk-Arch_PrmC-MTase"/>
</dbReference>
<dbReference type="GO" id="GO:0032259">
    <property type="term" value="P:methylation"/>
    <property type="evidence" value="ECO:0007669"/>
    <property type="project" value="UniProtKB-KW"/>
</dbReference>
<feature type="domain" description="Methyltransferase small" evidence="6">
    <location>
        <begin position="195"/>
        <end position="317"/>
    </location>
</feature>
<dbReference type="SUPFAM" id="SSF53335">
    <property type="entry name" value="S-adenosyl-L-methionine-dependent methyltransferases"/>
    <property type="match status" value="1"/>
</dbReference>
<evidence type="ECO:0000256" key="1">
    <source>
        <dbReference type="ARBA" id="ARBA00006149"/>
    </source>
</evidence>
<keyword evidence="2 8" id="KW-0489">Methyltransferase</keyword>
<evidence type="ECO:0000256" key="2">
    <source>
        <dbReference type="ARBA" id="ARBA00022603"/>
    </source>
</evidence>
<keyword evidence="3" id="KW-0808">Transferase</keyword>
<protein>
    <submittedName>
        <fullName evidence="8">Methyltransferase</fullName>
    </submittedName>
</protein>
<dbReference type="InterPro" id="IPR007848">
    <property type="entry name" value="Small_mtfrase_dom"/>
</dbReference>
<evidence type="ECO:0000313" key="8">
    <source>
        <dbReference type="EMBL" id="GAA4284635.1"/>
    </source>
</evidence>
<dbReference type="PANTHER" id="PTHR45875:SF1">
    <property type="entry name" value="METHYLTRANSFERASE N6AMT1"/>
    <property type="match status" value="1"/>
</dbReference>
<sequence>MADPVGTAPEVADEIHEHGGGVDHAGHSPIYAGRVTDTPQAPAPGADSLRALAEILVGSQYTPAGLRGLWGIDADAALQRSNAAPARWQIRRSRDPRAVLAGLFLLEVPQPRTRVDAVLGPVLVERLITAGLLSVAEATVTSRLALTPWAVPTGVPRGARPGDETLFLLADHGTLARPVPVPGDFVLGLGGAGRTLADITPRHAVGTAVDIGTGCGIQALLLARHADHVVATDVSERALRIAALNAHLNHAPNIEFRQGSLFEPTPEAFDLVVSNPPFVITPQGRTPALEYRDGGMTGDGVMRRLLEQTPAHLTADGHAAFLGNWEYGPGRTEPSSWSDAADTSVMVIERERLDPAAYSETWIRDGGVQRAGERFERDTAAWLSDFAARGVEEIGFGWVRMHRGEPEAGAGVRHFERLAGPLGANPVGTGAHLDTRLAMLEWLHTADDDELATTAFVRSGDVTEHRHHTPGSEAPTMLTIEQGIGFGQTFASDPALSGFLGVADGSLSLGAISGALASLLDIEEPALRTQLIGQVRSLVPAGVMYPAVSEPSEH</sequence>
<evidence type="ECO:0000259" key="7">
    <source>
        <dbReference type="Pfam" id="PF23186"/>
    </source>
</evidence>
<keyword evidence="4" id="KW-0949">S-adenosyl-L-methionine</keyword>
<organism evidence="8 9">
    <name type="scientific">Brevibacterium daeguense</name>
    <dbReference type="NCBI Taxonomy" id="909936"/>
    <lineage>
        <taxon>Bacteria</taxon>
        <taxon>Bacillati</taxon>
        <taxon>Actinomycetota</taxon>
        <taxon>Actinomycetes</taxon>
        <taxon>Micrococcales</taxon>
        <taxon>Brevibacteriaceae</taxon>
        <taxon>Brevibacterium</taxon>
    </lineage>
</organism>
<proteinExistence type="inferred from homology"/>
<dbReference type="InterPro" id="IPR055487">
    <property type="entry name" value="DUF7059"/>
</dbReference>
<accession>A0ABP8EL34</accession>
<dbReference type="PROSITE" id="PS00092">
    <property type="entry name" value="N6_MTASE"/>
    <property type="match status" value="1"/>
</dbReference>
<evidence type="ECO:0000313" key="9">
    <source>
        <dbReference type="Proteomes" id="UP001501586"/>
    </source>
</evidence>
<dbReference type="EMBL" id="BAABAZ010000006">
    <property type="protein sequence ID" value="GAA4284635.1"/>
    <property type="molecule type" value="Genomic_DNA"/>
</dbReference>
<evidence type="ECO:0000256" key="4">
    <source>
        <dbReference type="ARBA" id="ARBA00022691"/>
    </source>
</evidence>
<keyword evidence="9" id="KW-1185">Reference proteome</keyword>
<dbReference type="PANTHER" id="PTHR45875">
    <property type="entry name" value="METHYLTRANSFERASE N6AMT1"/>
    <property type="match status" value="1"/>
</dbReference>
<name>A0ABP8EL34_9MICO</name>
<dbReference type="CDD" id="cd02440">
    <property type="entry name" value="AdoMet_MTases"/>
    <property type="match status" value="1"/>
</dbReference>
<comment type="caution">
    <text evidence="8">The sequence shown here is derived from an EMBL/GenBank/DDBJ whole genome shotgun (WGS) entry which is preliminary data.</text>
</comment>
<evidence type="ECO:0000256" key="3">
    <source>
        <dbReference type="ARBA" id="ARBA00022679"/>
    </source>
</evidence>
<feature type="region of interest" description="Disordered" evidence="5">
    <location>
        <begin position="17"/>
        <end position="44"/>
    </location>
</feature>
<dbReference type="InterPro" id="IPR002052">
    <property type="entry name" value="DNA_methylase_N6_adenine_CS"/>
</dbReference>
<dbReference type="Gene3D" id="3.40.50.150">
    <property type="entry name" value="Vaccinia Virus protein VP39"/>
    <property type="match status" value="1"/>
</dbReference>
<evidence type="ECO:0000259" key="6">
    <source>
        <dbReference type="Pfam" id="PF05175"/>
    </source>
</evidence>
<dbReference type="Pfam" id="PF05175">
    <property type="entry name" value="MTS"/>
    <property type="match status" value="1"/>
</dbReference>
<dbReference type="Proteomes" id="UP001501586">
    <property type="component" value="Unassembled WGS sequence"/>
</dbReference>
<evidence type="ECO:0000256" key="5">
    <source>
        <dbReference type="SAM" id="MobiDB-lite"/>
    </source>
</evidence>
<comment type="similarity">
    <text evidence="1">Belongs to the eukaryotic/archaeal PrmC-related family.</text>
</comment>
<feature type="compositionally biased region" description="Basic and acidic residues" evidence="5">
    <location>
        <begin position="17"/>
        <end position="26"/>
    </location>
</feature>
<feature type="domain" description="DUF7059" evidence="7">
    <location>
        <begin position="60"/>
        <end position="141"/>
    </location>
</feature>
<reference evidence="9" key="1">
    <citation type="journal article" date="2019" name="Int. J. Syst. Evol. Microbiol.">
        <title>The Global Catalogue of Microorganisms (GCM) 10K type strain sequencing project: providing services to taxonomists for standard genome sequencing and annotation.</title>
        <authorList>
            <consortium name="The Broad Institute Genomics Platform"/>
            <consortium name="The Broad Institute Genome Sequencing Center for Infectious Disease"/>
            <person name="Wu L."/>
            <person name="Ma J."/>
        </authorList>
    </citation>
    <scope>NUCLEOTIDE SEQUENCE [LARGE SCALE GENOMIC DNA]</scope>
    <source>
        <strain evidence="9">JCM 17458</strain>
    </source>
</reference>
<gene>
    <name evidence="8" type="ORF">GCM10022261_21660</name>
</gene>
<dbReference type="InterPro" id="IPR029063">
    <property type="entry name" value="SAM-dependent_MTases_sf"/>
</dbReference>
<dbReference type="Pfam" id="PF23186">
    <property type="entry name" value="DUF7059"/>
    <property type="match status" value="1"/>
</dbReference>